<proteinExistence type="predicted"/>
<sequence>MFRFRCTCCDEWHEGMPGYSAEAPLYFYSVPAEARGLRCSLDADTCIVSVALQPF</sequence>
<dbReference type="RefSeq" id="WP_197966003.1">
    <property type="nucleotide sequence ID" value="NZ_JACEGD010000009.1"/>
</dbReference>
<keyword evidence="2" id="KW-1185">Reference proteome</keyword>
<dbReference type="Proteomes" id="UP001194539">
    <property type="component" value="Unassembled WGS sequence"/>
</dbReference>
<reference evidence="1 2" key="1">
    <citation type="submission" date="2020-07" db="EMBL/GenBank/DDBJ databases">
        <title>Bradyrhizobium diversity isolated from nodules of indigenous legumes of Western Australia.</title>
        <authorList>
            <person name="Klepa M.S."/>
        </authorList>
    </citation>
    <scope>NUCLEOTIDE SEQUENCE [LARGE SCALE GENOMIC DNA]</scope>
    <source>
        <strain evidence="1 2">CNPSo 4019</strain>
    </source>
</reference>
<evidence type="ECO:0000313" key="2">
    <source>
        <dbReference type="Proteomes" id="UP001194539"/>
    </source>
</evidence>
<accession>A0ABS0P0B3</accession>
<evidence type="ECO:0000313" key="1">
    <source>
        <dbReference type="EMBL" id="MBH5386705.1"/>
    </source>
</evidence>
<dbReference type="EMBL" id="JACEGD010000009">
    <property type="protein sequence ID" value="MBH5386705.1"/>
    <property type="molecule type" value="Genomic_DNA"/>
</dbReference>
<dbReference type="Pfam" id="PF09965">
    <property type="entry name" value="DUF2199"/>
    <property type="match status" value="1"/>
</dbReference>
<dbReference type="InterPro" id="IPR018697">
    <property type="entry name" value="DUF2199"/>
</dbReference>
<organism evidence="1 2">
    <name type="scientific">Bradyrhizobium diversitatis</name>
    <dbReference type="NCBI Taxonomy" id="2755406"/>
    <lineage>
        <taxon>Bacteria</taxon>
        <taxon>Pseudomonadati</taxon>
        <taxon>Pseudomonadota</taxon>
        <taxon>Alphaproteobacteria</taxon>
        <taxon>Hyphomicrobiales</taxon>
        <taxon>Nitrobacteraceae</taxon>
        <taxon>Bradyrhizobium</taxon>
    </lineage>
</organism>
<name>A0ABS0P0B3_9BRAD</name>
<gene>
    <name evidence="1" type="ORF">H1B27_10490</name>
</gene>
<comment type="caution">
    <text evidence="1">The sequence shown here is derived from an EMBL/GenBank/DDBJ whole genome shotgun (WGS) entry which is preliminary data.</text>
</comment>
<protein>
    <submittedName>
        <fullName evidence="1">DUF2199 domain-containing protein</fullName>
    </submittedName>
</protein>